<dbReference type="EMBL" id="KC246832">
    <property type="protein sequence ID" value="AHF25354.1"/>
    <property type="molecule type" value="Genomic_DNA"/>
</dbReference>
<evidence type="ECO:0000313" key="1">
    <source>
        <dbReference type="EMBL" id="AHF25354.1"/>
    </source>
</evidence>
<sequence length="87" mass="9586">MENSCAGGAGVHHACDPNDRFCTVCGQPTLFLQAGFLPEYDTTETYKALRDAETETQTQYAVQILIMPDGTTQLIQQEAQEWQSSAL</sequence>
<organism evidence="1">
    <name type="scientific">uncultured bacterium Contig1625</name>
    <dbReference type="NCBI Taxonomy" id="1393476"/>
    <lineage>
        <taxon>Bacteria</taxon>
        <taxon>environmental samples</taxon>
    </lineage>
</organism>
<reference evidence="1" key="1">
    <citation type="journal article" date="2013" name="PLoS ONE">
        <title>Metagenomic insights into the carbohydrate-active enzymes carried by the microorganisms adhering to solid digesta in the rumen of cows.</title>
        <authorList>
            <person name="Wang L."/>
            <person name="Hatem A."/>
            <person name="Catalyurek U.V."/>
            <person name="Morrison M."/>
            <person name="Yu Z."/>
        </authorList>
    </citation>
    <scope>NUCLEOTIDE SEQUENCE</scope>
</reference>
<name>W0FPG5_9BACT</name>
<accession>W0FPG5</accession>
<proteinExistence type="predicted"/>
<protein>
    <submittedName>
        <fullName evidence="1">Uncharacterized protein</fullName>
    </submittedName>
</protein>
<dbReference type="AlphaFoldDB" id="W0FPG5"/>